<evidence type="ECO:0000256" key="1">
    <source>
        <dbReference type="SAM" id="MobiDB-lite"/>
    </source>
</evidence>
<gene>
    <name evidence="2" type="ORF">EVAR_2925_1</name>
</gene>
<feature type="compositionally biased region" description="Basic residues" evidence="1">
    <location>
        <begin position="95"/>
        <end position="111"/>
    </location>
</feature>
<proteinExistence type="predicted"/>
<sequence>MNIFGSLWHEHIRFMSPLGCQYVMRTYWTDASTPAVAAGIVWLYGPKIRKLNPCGGKGERSRHPPVTRREVNTPAYKQGQPKVRPVRVQRPTGSNKKRKHRRVKLSSVQQRRRRFIQRRPPRARCSICREAHLASSCPRLLKADVDERWNMAKKSRVCFKCLKYRKFRHRCNLRPSGLTVVDAPTTRFCTQIKELAKSLRLHITKRRQHLKQ</sequence>
<feature type="region of interest" description="Disordered" evidence="1">
    <location>
        <begin position="53"/>
        <end position="111"/>
    </location>
</feature>
<feature type="compositionally biased region" description="Basic and acidic residues" evidence="1">
    <location>
        <begin position="57"/>
        <end position="71"/>
    </location>
</feature>
<protein>
    <submittedName>
        <fullName evidence="2">Uncharacterized protein</fullName>
    </submittedName>
</protein>
<evidence type="ECO:0000313" key="3">
    <source>
        <dbReference type="Proteomes" id="UP000299102"/>
    </source>
</evidence>
<dbReference type="Proteomes" id="UP000299102">
    <property type="component" value="Unassembled WGS sequence"/>
</dbReference>
<accession>A0A4C1T0W9</accession>
<reference evidence="2 3" key="1">
    <citation type="journal article" date="2019" name="Commun. Biol.">
        <title>The bagworm genome reveals a unique fibroin gene that provides high tensile strength.</title>
        <authorList>
            <person name="Kono N."/>
            <person name="Nakamura H."/>
            <person name="Ohtoshi R."/>
            <person name="Tomita M."/>
            <person name="Numata K."/>
            <person name="Arakawa K."/>
        </authorList>
    </citation>
    <scope>NUCLEOTIDE SEQUENCE [LARGE SCALE GENOMIC DNA]</scope>
</reference>
<dbReference type="OrthoDB" id="5864896at2759"/>
<comment type="caution">
    <text evidence="2">The sequence shown here is derived from an EMBL/GenBank/DDBJ whole genome shotgun (WGS) entry which is preliminary data.</text>
</comment>
<organism evidence="2 3">
    <name type="scientific">Eumeta variegata</name>
    <name type="common">Bagworm moth</name>
    <name type="synonym">Eumeta japonica</name>
    <dbReference type="NCBI Taxonomy" id="151549"/>
    <lineage>
        <taxon>Eukaryota</taxon>
        <taxon>Metazoa</taxon>
        <taxon>Ecdysozoa</taxon>
        <taxon>Arthropoda</taxon>
        <taxon>Hexapoda</taxon>
        <taxon>Insecta</taxon>
        <taxon>Pterygota</taxon>
        <taxon>Neoptera</taxon>
        <taxon>Endopterygota</taxon>
        <taxon>Lepidoptera</taxon>
        <taxon>Glossata</taxon>
        <taxon>Ditrysia</taxon>
        <taxon>Tineoidea</taxon>
        <taxon>Psychidae</taxon>
        <taxon>Oiketicinae</taxon>
        <taxon>Eumeta</taxon>
    </lineage>
</organism>
<keyword evidence="3" id="KW-1185">Reference proteome</keyword>
<dbReference type="EMBL" id="BGZK01000029">
    <property type="protein sequence ID" value="GBP08132.1"/>
    <property type="molecule type" value="Genomic_DNA"/>
</dbReference>
<evidence type="ECO:0000313" key="2">
    <source>
        <dbReference type="EMBL" id="GBP08132.1"/>
    </source>
</evidence>
<dbReference type="AlphaFoldDB" id="A0A4C1T0W9"/>
<name>A0A4C1T0W9_EUMVA</name>